<dbReference type="AlphaFoldDB" id="A0A3T0SY36"/>
<dbReference type="GO" id="GO:0016829">
    <property type="term" value="F:lyase activity"/>
    <property type="evidence" value="ECO:0007669"/>
    <property type="project" value="UniProtKB-KW"/>
</dbReference>
<dbReference type="PANTHER" id="PTHR42743">
    <property type="entry name" value="AMINO-ACID AMINOTRANSFERASE"/>
    <property type="match status" value="1"/>
</dbReference>
<evidence type="ECO:0000313" key="2">
    <source>
        <dbReference type="EMBL" id="AZZ51250.1"/>
    </source>
</evidence>
<dbReference type="Proteomes" id="UP000285317">
    <property type="component" value="Chromosome"/>
</dbReference>
<reference evidence="2 3" key="1">
    <citation type="submission" date="2018-03" db="EMBL/GenBank/DDBJ databases">
        <title>Bacteriophage NCPPB3778 and a type I-E CRISPR drive the evolution of the US Biological Select Agent, Rathayibacter toxicus.</title>
        <authorList>
            <person name="Davis E.W.II."/>
            <person name="Tabima J.F."/>
            <person name="Weisberg A.J."/>
            <person name="Dantas Lopes L."/>
            <person name="Wiseman M.S."/>
            <person name="Wiseman M.S."/>
            <person name="Pupko T."/>
            <person name="Belcher M.S."/>
            <person name="Sechler A.J."/>
            <person name="Tancos M.A."/>
            <person name="Schroeder B.K."/>
            <person name="Murray T.D."/>
            <person name="Luster D.G."/>
            <person name="Schneider W.L."/>
            <person name="Rogers E."/>
            <person name="Andreote F.D."/>
            <person name="Grunwald N.J."/>
            <person name="Putnam M.L."/>
            <person name="Chang J.H."/>
        </authorList>
    </citation>
    <scope>NUCLEOTIDE SEQUENCE [LARGE SCALE GENOMIC DNA]</scope>
    <source>
        <strain evidence="2 3">DSM 15932</strain>
    </source>
</reference>
<comment type="similarity">
    <text evidence="1">Belongs to the class-IV pyridoxal-phosphate-dependent aminotransferase family.</text>
</comment>
<dbReference type="GO" id="GO:0005829">
    <property type="term" value="C:cytosol"/>
    <property type="evidence" value="ECO:0007669"/>
    <property type="project" value="TreeGrafter"/>
</dbReference>
<dbReference type="InterPro" id="IPR043131">
    <property type="entry name" value="BCAT-like_N"/>
</dbReference>
<proteinExistence type="inferred from homology"/>
<dbReference type="InterPro" id="IPR036038">
    <property type="entry name" value="Aminotransferase-like"/>
</dbReference>
<dbReference type="InterPro" id="IPR043132">
    <property type="entry name" value="BCAT-like_C"/>
</dbReference>
<dbReference type="KEGG" id="rfs:C1I64_03780"/>
<name>A0A3T0SY36_9MICO</name>
<organism evidence="2 3">
    <name type="scientific">Rathayibacter festucae DSM 15932</name>
    <dbReference type="NCBI Taxonomy" id="1328866"/>
    <lineage>
        <taxon>Bacteria</taxon>
        <taxon>Bacillati</taxon>
        <taxon>Actinomycetota</taxon>
        <taxon>Actinomycetes</taxon>
        <taxon>Micrococcales</taxon>
        <taxon>Microbacteriaceae</taxon>
        <taxon>Rathayibacter</taxon>
    </lineage>
</organism>
<keyword evidence="2" id="KW-0456">Lyase</keyword>
<sequence length="281" mass="28949">MTSPVLVEIDDSGTPLLRDPGAGLVRVDEPGYLRGDGVFETLAVIRGRARGQEEHLARLAASAAAVGLEIPSAEVWSAAIALAVTEHDAVEDLSIRLVAGYRDATTARATVRAEPTADSSELRDRGAAVAVLDRGYPHGVQEEAPWLLSGVKTTSGAVTRAALREAKRRGADDVVWRTSDGLLLEGATSSLVLLADGVLVTPAAGAGILDGTTVARVLAIGEGCGLSSARRDLPVAALAGADAAWLVSSTRRAVPIRAADGQPLPVDRALTAAFEEGLLAD</sequence>
<dbReference type="Gene3D" id="3.30.470.10">
    <property type="match status" value="1"/>
</dbReference>
<dbReference type="Pfam" id="PF01063">
    <property type="entry name" value="Aminotran_4"/>
    <property type="match status" value="1"/>
</dbReference>
<protein>
    <submittedName>
        <fullName evidence="2">Aminodeoxychorismate lyase</fullName>
    </submittedName>
</protein>
<evidence type="ECO:0000313" key="3">
    <source>
        <dbReference type="Proteomes" id="UP000285317"/>
    </source>
</evidence>
<gene>
    <name evidence="2" type="ORF">C1I64_03780</name>
</gene>
<dbReference type="PANTHER" id="PTHR42743:SF11">
    <property type="entry name" value="AMINODEOXYCHORISMATE LYASE"/>
    <property type="match status" value="1"/>
</dbReference>
<dbReference type="RefSeq" id="WP_127886253.1">
    <property type="nucleotide sequence ID" value="NZ_CP028137.1"/>
</dbReference>
<dbReference type="InterPro" id="IPR001544">
    <property type="entry name" value="Aminotrans_IV"/>
</dbReference>
<dbReference type="SUPFAM" id="SSF56752">
    <property type="entry name" value="D-aminoacid aminotransferase-like PLP-dependent enzymes"/>
    <property type="match status" value="1"/>
</dbReference>
<dbReference type="GO" id="GO:0046394">
    <property type="term" value="P:carboxylic acid biosynthetic process"/>
    <property type="evidence" value="ECO:0007669"/>
    <property type="project" value="UniProtKB-ARBA"/>
</dbReference>
<accession>A0A3T0SY36</accession>
<dbReference type="Gene3D" id="3.20.10.10">
    <property type="entry name" value="D-amino Acid Aminotransferase, subunit A, domain 2"/>
    <property type="match status" value="1"/>
</dbReference>
<dbReference type="EMBL" id="CP028137">
    <property type="protein sequence ID" value="AZZ51250.1"/>
    <property type="molecule type" value="Genomic_DNA"/>
</dbReference>
<evidence type="ECO:0000256" key="1">
    <source>
        <dbReference type="ARBA" id="ARBA00009320"/>
    </source>
</evidence>
<dbReference type="InterPro" id="IPR050571">
    <property type="entry name" value="Class-IV_PLP-Dep_Aminotrnsfr"/>
</dbReference>